<name>A0A2D2CVU2_METT3</name>
<dbReference type="Proteomes" id="UP000230709">
    <property type="component" value="Chromosome"/>
</dbReference>
<evidence type="ECO:0000313" key="2">
    <source>
        <dbReference type="EMBL" id="ATQ66911.1"/>
    </source>
</evidence>
<feature type="signal peptide" evidence="1">
    <location>
        <begin position="1"/>
        <end position="18"/>
    </location>
</feature>
<gene>
    <name evidence="2" type="ORF">CQW49_02640</name>
</gene>
<evidence type="ECO:0000256" key="1">
    <source>
        <dbReference type="SAM" id="SignalP"/>
    </source>
</evidence>
<accession>A0A2D2CVU2</accession>
<sequence>MKFTIAVVSTLLAGGALAAPRDPLIIPGIGPEASHAAAYRPRYASPAAPRYSTAAIYPAPRHQHRYWVAEARPRVRVAAYAPRRLDAPVWDAPRYYDDEYRPAAYNAADAYPPPARPWLRSAPLCPGGYGGW</sequence>
<feature type="chain" id="PRO_5013796831" description="BA14K family protein" evidence="1">
    <location>
        <begin position="19"/>
        <end position="132"/>
    </location>
</feature>
<keyword evidence="3" id="KW-1185">Reference proteome</keyword>
<organism evidence="2 3">
    <name type="scientific">Methylosinus trichosporium (strain ATCC 35070 / NCIMB 11131 / UNIQEM 75 / OB3b)</name>
    <dbReference type="NCBI Taxonomy" id="595536"/>
    <lineage>
        <taxon>Bacteria</taxon>
        <taxon>Pseudomonadati</taxon>
        <taxon>Pseudomonadota</taxon>
        <taxon>Alphaproteobacteria</taxon>
        <taxon>Hyphomicrobiales</taxon>
        <taxon>Methylocystaceae</taxon>
        <taxon>Methylosinus</taxon>
    </lineage>
</organism>
<dbReference type="AlphaFoldDB" id="A0A2D2CVU2"/>
<keyword evidence="1" id="KW-0732">Signal</keyword>
<proteinExistence type="predicted"/>
<dbReference type="KEGG" id="mtw:CQW49_02640"/>
<dbReference type="STRING" id="595536.GCA_000178815_00421"/>
<evidence type="ECO:0000313" key="3">
    <source>
        <dbReference type="Proteomes" id="UP000230709"/>
    </source>
</evidence>
<dbReference type="EMBL" id="CP023737">
    <property type="protein sequence ID" value="ATQ66911.1"/>
    <property type="molecule type" value="Genomic_DNA"/>
</dbReference>
<protein>
    <recommendedName>
        <fullName evidence="4">BA14K family protein</fullName>
    </recommendedName>
</protein>
<reference evidence="3" key="1">
    <citation type="submission" date="2017-10" db="EMBL/GenBank/DDBJ databases">
        <title>Completed PacBio SMRT sequence of Methylosinus trichosporium OB3b reveals presence of a third large plasmid.</title>
        <authorList>
            <person name="Charles T.C."/>
            <person name="Lynch M.D.J."/>
            <person name="Heil J.R."/>
            <person name="Cheng J."/>
        </authorList>
    </citation>
    <scope>NUCLEOTIDE SEQUENCE [LARGE SCALE GENOMIC DNA]</scope>
    <source>
        <strain evidence="3">OB3b</strain>
    </source>
</reference>
<evidence type="ECO:0008006" key="4">
    <source>
        <dbReference type="Google" id="ProtNLM"/>
    </source>
</evidence>